<evidence type="ECO:0000313" key="2">
    <source>
        <dbReference type="Proteomes" id="UP000067626"/>
    </source>
</evidence>
<name>A0A0K1EGZ7_CHOCO</name>
<reference evidence="1 2" key="1">
    <citation type="submission" date="2015-07" db="EMBL/GenBank/DDBJ databases">
        <title>Genome analysis of myxobacterium Chondromyces crocatus Cm c5 reveals a high potential for natural compound synthesis and the genetic basis for the loss of fruiting body formation.</title>
        <authorList>
            <person name="Zaburannyi N."/>
            <person name="Bunk B."/>
            <person name="Maier J."/>
            <person name="Overmann J."/>
            <person name="Mueller R."/>
        </authorList>
    </citation>
    <scope>NUCLEOTIDE SEQUENCE [LARGE SCALE GENOMIC DNA]</scope>
    <source>
        <strain evidence="1 2">Cm c5</strain>
    </source>
</reference>
<keyword evidence="2" id="KW-1185">Reference proteome</keyword>
<keyword evidence="1" id="KW-0378">Hydrolase</keyword>
<dbReference type="RefSeq" id="WP_245677663.1">
    <property type="nucleotide sequence ID" value="NZ_CP012159.1"/>
</dbReference>
<dbReference type="EMBL" id="CP012159">
    <property type="protein sequence ID" value="AKT40119.1"/>
    <property type="molecule type" value="Genomic_DNA"/>
</dbReference>
<dbReference type="Gene3D" id="3.40.50.1820">
    <property type="entry name" value="alpha/beta hydrolase"/>
    <property type="match status" value="1"/>
</dbReference>
<accession>A0A0K1EGZ7</accession>
<dbReference type="Proteomes" id="UP000067626">
    <property type="component" value="Chromosome"/>
</dbReference>
<dbReference type="SUPFAM" id="SSF53474">
    <property type="entry name" value="alpha/beta-Hydrolases"/>
    <property type="match status" value="1"/>
</dbReference>
<proteinExistence type="predicted"/>
<sequence length="688" mass="75470">MQQSSQHAEVTGFWRRSLLSAAALLPLLVSGCVVEPMDESEPLADEEVVESDADALTVTAPVSAYFDAATTGGYVDGYRVVGSTTPPSWSWGKTELLEGRQKFRTEGYNLRTAKMRYSDTFQSAEYPLQTYNGALNQQLVDGFNLHYQHACASGSAACPAKGPTRPEARFVLLHQGPKTAQLNCSTSRAPVLLVHGAMQNGNVWLRPNGDNGSGQTYPGTTQRDGFVHALEAANICTYAVTFGNFHGDNFNHAINLANAIARVKALTGRSKVNVVAWSKGVLPVDLYLSNVSSWTDWGTKYFEQIAAEQAKQVPAFRQDVRTYVPLSGPHLGIDLNFRHPYNPLVIHSTAENAPLGQGPVTWSFMSAVQCVTWGYSDSPSNLPFGNPYAYSVCEGRGGMWPDFWRRIYTSNITNLDSSGRPVYTKSLKTLNTEQGVTASAFTFDKYNLSMWGSVDESGVYVSPYLGQLQAAYDLRSYYPLPNRQDDPVSYDWSQLDTDKYKWRDWLSIKLGYNPLPPYALGGWVNDDAGHIACRAHAYTPGSSPCEAKHAYYHSATAKSYLWGYATYDLMGGIGIQATMEMGGNFIARLKSRGLSPNLDYLYVLHGTSSGQPGTIFEIDGMESPTSDPHGDGVLFDVSIAARDQLTQGWTASQKSSRSKQEGVPYGHLEVGTTPAVFTKMIQQFNALP</sequence>
<dbReference type="STRING" id="52.CMC5_042720"/>
<organism evidence="1 2">
    <name type="scientific">Chondromyces crocatus</name>
    <dbReference type="NCBI Taxonomy" id="52"/>
    <lineage>
        <taxon>Bacteria</taxon>
        <taxon>Pseudomonadati</taxon>
        <taxon>Myxococcota</taxon>
        <taxon>Polyangia</taxon>
        <taxon>Polyangiales</taxon>
        <taxon>Polyangiaceae</taxon>
        <taxon>Chondromyces</taxon>
    </lineage>
</organism>
<gene>
    <name evidence="1" type="ORF">CMC5_042720</name>
</gene>
<protein>
    <submittedName>
        <fullName evidence="1">Alpha/beta hydrolase fold protein</fullName>
    </submittedName>
</protein>
<dbReference type="KEGG" id="ccro:CMC5_042720"/>
<evidence type="ECO:0000313" key="1">
    <source>
        <dbReference type="EMBL" id="AKT40119.1"/>
    </source>
</evidence>
<dbReference type="GO" id="GO:0016787">
    <property type="term" value="F:hydrolase activity"/>
    <property type="evidence" value="ECO:0007669"/>
    <property type="project" value="UniProtKB-KW"/>
</dbReference>
<dbReference type="InterPro" id="IPR029058">
    <property type="entry name" value="AB_hydrolase_fold"/>
</dbReference>
<dbReference type="AlphaFoldDB" id="A0A0K1EGZ7"/>